<organism evidence="6 7">
    <name type="scientific">Parafrankia irregularis</name>
    <dbReference type="NCBI Taxonomy" id="795642"/>
    <lineage>
        <taxon>Bacteria</taxon>
        <taxon>Bacillati</taxon>
        <taxon>Actinomycetota</taxon>
        <taxon>Actinomycetes</taxon>
        <taxon>Frankiales</taxon>
        <taxon>Frankiaceae</taxon>
        <taxon>Parafrankia</taxon>
    </lineage>
</organism>
<dbReference type="AlphaFoldDB" id="A0A0S4QT09"/>
<dbReference type="Gene3D" id="1.10.10.10">
    <property type="entry name" value="Winged helix-like DNA-binding domain superfamily/Winged helix DNA-binding domain"/>
    <property type="match status" value="1"/>
</dbReference>
<dbReference type="GO" id="GO:0045892">
    <property type="term" value="P:negative regulation of DNA-templated transcription"/>
    <property type="evidence" value="ECO:0007669"/>
    <property type="project" value="TreeGrafter"/>
</dbReference>
<evidence type="ECO:0000256" key="1">
    <source>
        <dbReference type="ARBA" id="ARBA00023015"/>
    </source>
</evidence>
<protein>
    <submittedName>
        <fullName evidence="6">DNA-binding transcriptional regulator, IclR family</fullName>
    </submittedName>
</protein>
<dbReference type="InterPro" id="IPR014757">
    <property type="entry name" value="Tscrpt_reg_IclR_C"/>
</dbReference>
<accession>A0A0S4QT09</accession>
<evidence type="ECO:0000256" key="2">
    <source>
        <dbReference type="ARBA" id="ARBA00023125"/>
    </source>
</evidence>
<dbReference type="InterPro" id="IPR050707">
    <property type="entry name" value="HTH_MetabolicPath_Reg"/>
</dbReference>
<keyword evidence="7" id="KW-1185">Reference proteome</keyword>
<reference evidence="7" key="1">
    <citation type="submission" date="2015-11" db="EMBL/GenBank/DDBJ databases">
        <authorList>
            <person name="Varghese N."/>
        </authorList>
    </citation>
    <scope>NUCLEOTIDE SEQUENCE [LARGE SCALE GENOMIC DNA]</scope>
    <source>
        <strain evidence="7">DSM 45899</strain>
    </source>
</reference>
<evidence type="ECO:0000259" key="5">
    <source>
        <dbReference type="PROSITE" id="PS51078"/>
    </source>
</evidence>
<dbReference type="SMART" id="SM00346">
    <property type="entry name" value="HTH_ICLR"/>
    <property type="match status" value="1"/>
</dbReference>
<evidence type="ECO:0000259" key="4">
    <source>
        <dbReference type="PROSITE" id="PS51077"/>
    </source>
</evidence>
<proteinExistence type="predicted"/>
<evidence type="ECO:0000313" key="7">
    <source>
        <dbReference type="Proteomes" id="UP000198802"/>
    </source>
</evidence>
<dbReference type="GO" id="GO:0003700">
    <property type="term" value="F:DNA-binding transcription factor activity"/>
    <property type="evidence" value="ECO:0007669"/>
    <property type="project" value="TreeGrafter"/>
</dbReference>
<dbReference type="RefSeq" id="WP_054569053.1">
    <property type="nucleotide sequence ID" value="NZ_FAOZ01000019.1"/>
</dbReference>
<dbReference type="InterPro" id="IPR036390">
    <property type="entry name" value="WH_DNA-bd_sf"/>
</dbReference>
<dbReference type="PANTHER" id="PTHR30136:SF24">
    <property type="entry name" value="HTH-TYPE TRANSCRIPTIONAL REPRESSOR ALLR"/>
    <property type="match status" value="1"/>
</dbReference>
<dbReference type="PROSITE" id="PS51078">
    <property type="entry name" value="ICLR_ED"/>
    <property type="match status" value="1"/>
</dbReference>
<dbReference type="Pfam" id="PF01614">
    <property type="entry name" value="IclR_C"/>
    <property type="match status" value="1"/>
</dbReference>
<keyword evidence="1" id="KW-0805">Transcription regulation</keyword>
<dbReference type="EMBL" id="FAOZ01000019">
    <property type="protein sequence ID" value="CUU58452.1"/>
    <property type="molecule type" value="Genomic_DNA"/>
</dbReference>
<dbReference type="PROSITE" id="PS51077">
    <property type="entry name" value="HTH_ICLR"/>
    <property type="match status" value="1"/>
</dbReference>
<dbReference type="GO" id="GO:0003677">
    <property type="term" value="F:DNA binding"/>
    <property type="evidence" value="ECO:0007669"/>
    <property type="project" value="UniProtKB-KW"/>
</dbReference>
<sequence>MLQKAMWILEAFRPSGGPFRLAELVERSGLTKTTVHRLSAELVEIGLLERVAAGYRLGPKLFELGAIVPPRRDLRDAARPFMQDLFEATRETVHLAARDGLDAVYVEKIHGRDRREMPSQVGGALPLTCTGVGKALLAFGGEELLAEVLSRPLRVLTPSSLRDPDRLRIEIEQVQIAGIAYEQQESMPGLSCVAVPVLVDGAAVAALSVSVPVARFRPSRLAPALRAASFGVARALAS</sequence>
<dbReference type="InterPro" id="IPR029016">
    <property type="entry name" value="GAF-like_dom_sf"/>
</dbReference>
<feature type="domain" description="IclR-ED" evidence="5">
    <location>
        <begin position="60"/>
        <end position="238"/>
    </location>
</feature>
<keyword evidence="2 6" id="KW-0238">DNA-binding</keyword>
<evidence type="ECO:0000256" key="3">
    <source>
        <dbReference type="ARBA" id="ARBA00023163"/>
    </source>
</evidence>
<dbReference type="PANTHER" id="PTHR30136">
    <property type="entry name" value="HELIX-TURN-HELIX TRANSCRIPTIONAL REGULATOR, ICLR FAMILY"/>
    <property type="match status" value="1"/>
</dbReference>
<dbReference type="InterPro" id="IPR005471">
    <property type="entry name" value="Tscrpt_reg_IclR_N"/>
</dbReference>
<dbReference type="SUPFAM" id="SSF46785">
    <property type="entry name" value="Winged helix' DNA-binding domain"/>
    <property type="match status" value="1"/>
</dbReference>
<dbReference type="Gene3D" id="3.30.450.40">
    <property type="match status" value="1"/>
</dbReference>
<feature type="domain" description="HTH iclR-type" evidence="4">
    <location>
        <begin position="1"/>
        <end position="59"/>
    </location>
</feature>
<dbReference type="Pfam" id="PF09339">
    <property type="entry name" value="HTH_IclR"/>
    <property type="match status" value="1"/>
</dbReference>
<name>A0A0S4QT09_9ACTN</name>
<dbReference type="SUPFAM" id="SSF55781">
    <property type="entry name" value="GAF domain-like"/>
    <property type="match status" value="1"/>
</dbReference>
<keyword evidence="3" id="KW-0804">Transcription</keyword>
<dbReference type="InterPro" id="IPR036388">
    <property type="entry name" value="WH-like_DNA-bd_sf"/>
</dbReference>
<dbReference type="Proteomes" id="UP000198802">
    <property type="component" value="Unassembled WGS sequence"/>
</dbReference>
<gene>
    <name evidence="6" type="ORF">Ga0074812_11986</name>
</gene>
<evidence type="ECO:0000313" key="6">
    <source>
        <dbReference type="EMBL" id="CUU58452.1"/>
    </source>
</evidence>